<reference evidence="2 3" key="1">
    <citation type="submission" date="2016-10" db="EMBL/GenBank/DDBJ databases">
        <authorList>
            <person name="de Groot N.N."/>
        </authorList>
    </citation>
    <scope>NUCLEOTIDE SEQUENCE [LARGE SCALE GENOMIC DNA]</scope>
    <source>
        <strain evidence="2 3">DSM 44468</strain>
    </source>
</reference>
<evidence type="ECO:0000313" key="2">
    <source>
        <dbReference type="EMBL" id="SFI91397.1"/>
    </source>
</evidence>
<evidence type="ECO:0000256" key="1">
    <source>
        <dbReference type="SAM" id="Phobius"/>
    </source>
</evidence>
<keyword evidence="3" id="KW-1185">Reference proteome</keyword>
<keyword evidence="1" id="KW-0812">Transmembrane</keyword>
<dbReference type="EMBL" id="FORP01000002">
    <property type="protein sequence ID" value="SFI91397.1"/>
    <property type="molecule type" value="Genomic_DNA"/>
</dbReference>
<accession>A0A1I3M398</accession>
<dbReference type="Proteomes" id="UP000199025">
    <property type="component" value="Unassembled WGS sequence"/>
</dbReference>
<dbReference type="AlphaFoldDB" id="A0A1I3M398"/>
<protein>
    <submittedName>
        <fullName evidence="2">Uncharacterized protein</fullName>
    </submittedName>
</protein>
<dbReference type="STRING" id="115433.SAMN05421835_102158"/>
<sequence>MWAEIEPQLEGWAPGGRFRAMRAPLAVAAAVVVLAVGLAVALPRLGDRSGTVAVGSPEDARLVDECVQSSRDELPQGRWRAGARLDLDAENGFLVIRDDEYAAVRVLKHPANRVRATLKNGQVAEGSFR</sequence>
<keyword evidence="1" id="KW-0472">Membrane</keyword>
<name>A0A1I3M398_9PSEU</name>
<evidence type="ECO:0000313" key="3">
    <source>
        <dbReference type="Proteomes" id="UP000199025"/>
    </source>
</evidence>
<organism evidence="2 3">
    <name type="scientific">Amycolatopsis sacchari</name>
    <dbReference type="NCBI Taxonomy" id="115433"/>
    <lineage>
        <taxon>Bacteria</taxon>
        <taxon>Bacillati</taxon>
        <taxon>Actinomycetota</taxon>
        <taxon>Actinomycetes</taxon>
        <taxon>Pseudonocardiales</taxon>
        <taxon>Pseudonocardiaceae</taxon>
        <taxon>Amycolatopsis</taxon>
    </lineage>
</organism>
<gene>
    <name evidence="2" type="ORF">SAMN05421835_102158</name>
</gene>
<feature type="transmembrane region" description="Helical" evidence="1">
    <location>
        <begin position="20"/>
        <end position="42"/>
    </location>
</feature>
<proteinExistence type="predicted"/>
<keyword evidence="1" id="KW-1133">Transmembrane helix</keyword>